<dbReference type="PROSITE" id="PS50222">
    <property type="entry name" value="EF_HAND_2"/>
    <property type="match status" value="1"/>
</dbReference>
<dbReference type="InterPro" id="IPR002048">
    <property type="entry name" value="EF_hand_dom"/>
</dbReference>
<evidence type="ECO:0000259" key="2">
    <source>
        <dbReference type="PROSITE" id="PS50222"/>
    </source>
</evidence>
<dbReference type="AlphaFoldDB" id="A0A8S1LE17"/>
<comment type="caution">
    <text evidence="3">The sequence shown here is derived from an EMBL/GenBank/DDBJ whole genome shotgun (WGS) entry which is preliminary data.</text>
</comment>
<feature type="compositionally biased region" description="Polar residues" evidence="1">
    <location>
        <begin position="127"/>
        <end position="143"/>
    </location>
</feature>
<organism evidence="3 4">
    <name type="scientific">Paramecium sonneborni</name>
    <dbReference type="NCBI Taxonomy" id="65129"/>
    <lineage>
        <taxon>Eukaryota</taxon>
        <taxon>Sar</taxon>
        <taxon>Alveolata</taxon>
        <taxon>Ciliophora</taxon>
        <taxon>Intramacronucleata</taxon>
        <taxon>Oligohymenophorea</taxon>
        <taxon>Peniculida</taxon>
        <taxon>Parameciidae</taxon>
        <taxon>Paramecium</taxon>
    </lineage>
</organism>
<name>A0A8S1LE17_9CILI</name>
<gene>
    <name evidence="3" type="ORF">PSON_ATCC_30995.1.T0190210</name>
</gene>
<protein>
    <recommendedName>
        <fullName evidence="2">EF-hand domain-containing protein</fullName>
    </recommendedName>
</protein>
<dbReference type="OrthoDB" id="306775at2759"/>
<evidence type="ECO:0000256" key="1">
    <source>
        <dbReference type="SAM" id="MobiDB-lite"/>
    </source>
</evidence>
<dbReference type="GO" id="GO:0005509">
    <property type="term" value="F:calcium ion binding"/>
    <property type="evidence" value="ECO:0007669"/>
    <property type="project" value="InterPro"/>
</dbReference>
<keyword evidence="4" id="KW-1185">Reference proteome</keyword>
<feature type="compositionally biased region" description="Polar residues" evidence="1">
    <location>
        <begin position="93"/>
        <end position="118"/>
    </location>
</feature>
<sequence length="591" mass="70551">MLRIQNRIKHDNAELLAIIDRCAQIMKEDRLTLRQMIKDNNTEIISLVTTYKKKNDLRLLQQELRKLLNKVKGKQQQQQTQIQFNTKIQKENQVNISQSKTSRTPSRQTASIQKNRNFVSPPKRSLSRQTKQQNIQKQENSPRFNEDIKQNSPNSPEFQFISPNKIEQQRQQLEQFEQKLKQYTQGDNFQKLFDQQEYAKKRDEVVLASFQNFTVQHSEPDKDQNKDKEEDFQQQNLHRRQYSYMSMPKDIVIHQHHNTEIIEIKLQTQSKQEIQQPQENIIQEIRTNIQGSQDGQKINFGKYNEDVQNQIQDRQQEQNEKDKKQRFEQKNDNVYQSQLLDKYEEDEYVQFQNTQNERQQTQQFVATNDEDLYKPIITEDDIMKKYADLFTAPDFLKQCRATCQTQKTIDSFADSRSLNFIVPCQSMVCQDVETTKKGKYQLLSQLTAEQIFDEIFPESTLQKISKAFFRFKMEVVFQQLNHDPSQEELDEMFYQVDILRDGFVDVNEMGQFLDSVCPKQDRQIYNNIDKNNKGYFDEQELSQQSNKNVARLYFQELDLLNTNKITYWEYYLKRTTNIGQQVINLILKNLD</sequence>
<feature type="region of interest" description="Disordered" evidence="1">
    <location>
        <begin position="93"/>
        <end position="159"/>
    </location>
</feature>
<proteinExistence type="predicted"/>
<dbReference type="Proteomes" id="UP000692954">
    <property type="component" value="Unassembled WGS sequence"/>
</dbReference>
<dbReference type="EMBL" id="CAJJDN010000019">
    <property type="protein sequence ID" value="CAD8064625.1"/>
    <property type="molecule type" value="Genomic_DNA"/>
</dbReference>
<evidence type="ECO:0000313" key="3">
    <source>
        <dbReference type="EMBL" id="CAD8064625.1"/>
    </source>
</evidence>
<evidence type="ECO:0000313" key="4">
    <source>
        <dbReference type="Proteomes" id="UP000692954"/>
    </source>
</evidence>
<reference evidence="3" key="1">
    <citation type="submission" date="2021-01" db="EMBL/GenBank/DDBJ databases">
        <authorList>
            <consortium name="Genoscope - CEA"/>
            <person name="William W."/>
        </authorList>
    </citation>
    <scope>NUCLEOTIDE SEQUENCE</scope>
</reference>
<accession>A0A8S1LE17</accession>
<feature type="compositionally biased region" description="Polar residues" evidence="1">
    <location>
        <begin position="150"/>
        <end position="159"/>
    </location>
</feature>
<feature type="domain" description="EF-hand" evidence="2">
    <location>
        <begin position="484"/>
        <end position="519"/>
    </location>
</feature>